<reference evidence="1" key="1">
    <citation type="submission" date="2017-07" db="EMBL/GenBank/DDBJ databases">
        <title>Taro Niue Genome Assembly and Annotation.</title>
        <authorList>
            <person name="Atibalentja N."/>
            <person name="Keating K."/>
            <person name="Fields C.J."/>
        </authorList>
    </citation>
    <scope>NUCLEOTIDE SEQUENCE</scope>
    <source>
        <strain evidence="1">Niue_2</strain>
        <tissue evidence="1">Leaf</tissue>
    </source>
</reference>
<dbReference type="InterPro" id="IPR012876">
    <property type="entry name" value="DUF1677_pln"/>
</dbReference>
<name>A0A843XS71_COLES</name>
<dbReference type="Pfam" id="PF07911">
    <property type="entry name" value="DUF1677"/>
    <property type="match status" value="1"/>
</dbReference>
<comment type="caution">
    <text evidence="1">The sequence shown here is derived from an EMBL/GenBank/DDBJ whole genome shotgun (WGS) entry which is preliminary data.</text>
</comment>
<gene>
    <name evidence="1" type="ORF">Taro_055019</name>
</gene>
<evidence type="ECO:0000313" key="1">
    <source>
        <dbReference type="EMBL" id="MQM21972.1"/>
    </source>
</evidence>
<accession>A0A843XS71</accession>
<dbReference type="OrthoDB" id="678173at2759"/>
<dbReference type="Proteomes" id="UP000652761">
    <property type="component" value="Unassembled WGS sequence"/>
</dbReference>
<organism evidence="1 2">
    <name type="scientific">Colocasia esculenta</name>
    <name type="common">Wild taro</name>
    <name type="synonym">Arum esculentum</name>
    <dbReference type="NCBI Taxonomy" id="4460"/>
    <lineage>
        <taxon>Eukaryota</taxon>
        <taxon>Viridiplantae</taxon>
        <taxon>Streptophyta</taxon>
        <taxon>Embryophyta</taxon>
        <taxon>Tracheophyta</taxon>
        <taxon>Spermatophyta</taxon>
        <taxon>Magnoliopsida</taxon>
        <taxon>Liliopsida</taxon>
        <taxon>Araceae</taxon>
        <taxon>Aroideae</taxon>
        <taxon>Colocasieae</taxon>
        <taxon>Colocasia</taxon>
    </lineage>
</organism>
<dbReference type="PANTHER" id="PTHR33108">
    <property type="entry name" value="OS01G0745000 PROTEIN"/>
    <property type="match status" value="1"/>
</dbReference>
<sequence length="157" mass="17323">MARSTSSRRISLDIFQRAVSDISSEVGAYMDLRLPPHSSSSNDVSKVECECCGLFEECTGAYVRRVRDRFCGRWVCGLCSEAVKEELVRRGLARQHAAREEALSAHMEVCRRFHRTVRANPAMSVAIAMTEILKKGSQRGGGAKGGMCKMGRSYSAV</sequence>
<evidence type="ECO:0008006" key="3">
    <source>
        <dbReference type="Google" id="ProtNLM"/>
    </source>
</evidence>
<evidence type="ECO:0000313" key="2">
    <source>
        <dbReference type="Proteomes" id="UP000652761"/>
    </source>
</evidence>
<dbReference type="PANTHER" id="PTHR33108:SF61">
    <property type="entry name" value="DUF1677 FAMILY PROTEIN"/>
    <property type="match status" value="1"/>
</dbReference>
<protein>
    <recommendedName>
        <fullName evidence="3">DUF1677 family protein</fullName>
    </recommendedName>
</protein>
<keyword evidence="2" id="KW-1185">Reference proteome</keyword>
<dbReference type="AlphaFoldDB" id="A0A843XS71"/>
<dbReference type="EMBL" id="NMUH01011892">
    <property type="protein sequence ID" value="MQM21972.1"/>
    <property type="molecule type" value="Genomic_DNA"/>
</dbReference>
<proteinExistence type="predicted"/>